<feature type="domain" description="Zn(2)-C6 fungal-type" evidence="5">
    <location>
        <begin position="274"/>
        <end position="302"/>
    </location>
</feature>
<dbReference type="Proteomes" id="UP000799324">
    <property type="component" value="Unassembled WGS sequence"/>
</dbReference>
<feature type="compositionally biased region" description="Basic and acidic residues" evidence="4">
    <location>
        <begin position="405"/>
        <end position="416"/>
    </location>
</feature>
<evidence type="ECO:0000256" key="3">
    <source>
        <dbReference type="ARBA" id="ARBA00023242"/>
    </source>
</evidence>
<proteinExistence type="inferred from homology"/>
<dbReference type="InterPro" id="IPR051159">
    <property type="entry name" value="Hexapeptide_acetyltransf"/>
</dbReference>
<dbReference type="OrthoDB" id="25818at2759"/>
<dbReference type="Pfam" id="PF12464">
    <property type="entry name" value="Mac"/>
    <property type="match status" value="1"/>
</dbReference>
<dbReference type="PANTHER" id="PTHR23416:SF76">
    <property type="entry name" value="ZN(II)2CYS6 TRANSCRIPTION FACTOR (EUROFUNG)"/>
    <property type="match status" value="1"/>
</dbReference>
<feature type="region of interest" description="Disordered" evidence="4">
    <location>
        <begin position="33"/>
        <end position="269"/>
    </location>
</feature>
<sequence length="699" mass="77012">MPSVVQTQTINSIGFMLKEKSEGPIVAAFTAVNGRTSPSSPRRLHSANGMTTESLHVRPLSQHHTEPPSDQRGPLPGRESWAPAARHPENGGQNGHHYSVSPPSSSEDERDGSIQSPPKRKRSSSTEDDRSYHSPESAPVQARRRLESYTTIARDNSPNTLPQVHHLSMEHPQTRTLPPIDRADYDRNWPSRDVHPVSPSKWISRDSPPNGAHHRDPRAMDHSRDHSSISPTNNSMLDSQHLSDPSCTTEMTRAGVQVDPKKRKRQFANRTKTGCGTCRRRKKKCDEAKPECNNCTRGGFICEGYAHKVPWPKNSITKTHPPLQAKDRYTMEPAQLYHNHGTSRDGYPDSASSDGARARPIVVDDHARQAPARNEWGHFNSHPRTPYTAEPSQPTNYAHAPPAAAHERHPPSDPHAAHAVQAPPGQPRHASRTYHHTPQTMSQLVNGSPAVTGEAQLHHQPQLPLHHAPAPGPPGPPPAHVYAPPPPRHQRSEKEKMLNGEPYHPYNSLLISERDQCKSAVYRLNYTSNDAVQITRDERHRHFQAIIQARWVMHYRGGPEPPTTGHVGPEVHVDTPFHCDYGYNLSIGDLVTIGPHCKFLDSGRITIGRNTKVCANVTIDTLKIPTDSKSIKGSRGSAIAAEVHIGENVYIGANATICAGVKIGTGAIIHPGSVVLKDVPRDCVARGNPANVQAVNWDD</sequence>
<gene>
    <name evidence="6" type="ORF">K491DRAFT_710161</name>
</gene>
<feature type="compositionally biased region" description="Basic and acidic residues" evidence="4">
    <location>
        <begin position="213"/>
        <end position="227"/>
    </location>
</feature>
<dbReference type="InterPro" id="IPR001138">
    <property type="entry name" value="Zn2Cys6_DnaBD"/>
</dbReference>
<comment type="similarity">
    <text evidence="1">Belongs to the transferase hexapeptide repeat family.</text>
</comment>
<feature type="compositionally biased region" description="Pro residues" evidence="4">
    <location>
        <begin position="470"/>
        <end position="487"/>
    </location>
</feature>
<feature type="region of interest" description="Disordered" evidence="4">
    <location>
        <begin position="454"/>
        <end position="493"/>
    </location>
</feature>
<keyword evidence="2" id="KW-0808">Transferase</keyword>
<dbReference type="InterPro" id="IPR001451">
    <property type="entry name" value="Hexapep"/>
</dbReference>
<evidence type="ECO:0000313" key="7">
    <source>
        <dbReference type="Proteomes" id="UP000799324"/>
    </source>
</evidence>
<dbReference type="Pfam" id="PF00172">
    <property type="entry name" value="Zn_clus"/>
    <property type="match status" value="1"/>
</dbReference>
<dbReference type="SUPFAM" id="SSF51161">
    <property type="entry name" value="Trimeric LpxA-like enzymes"/>
    <property type="match status" value="1"/>
</dbReference>
<dbReference type="GO" id="GO:0008374">
    <property type="term" value="F:O-acyltransferase activity"/>
    <property type="evidence" value="ECO:0007669"/>
    <property type="project" value="TreeGrafter"/>
</dbReference>
<feature type="compositionally biased region" description="Polar residues" evidence="4">
    <location>
        <begin position="148"/>
        <end position="162"/>
    </location>
</feature>
<dbReference type="Pfam" id="PF00132">
    <property type="entry name" value="Hexapep"/>
    <property type="match status" value="1"/>
</dbReference>
<feature type="compositionally biased region" description="Low complexity" evidence="4">
    <location>
        <begin position="458"/>
        <end position="469"/>
    </location>
</feature>
<dbReference type="SMART" id="SM01266">
    <property type="entry name" value="Mac"/>
    <property type="match status" value="1"/>
</dbReference>
<dbReference type="InterPro" id="IPR011004">
    <property type="entry name" value="Trimer_LpxA-like_sf"/>
</dbReference>
<feature type="region of interest" description="Disordered" evidence="4">
    <location>
        <begin position="338"/>
        <end position="357"/>
    </location>
</feature>
<evidence type="ECO:0000259" key="5">
    <source>
        <dbReference type="PROSITE" id="PS50048"/>
    </source>
</evidence>
<feature type="region of interest" description="Disordered" evidence="4">
    <location>
        <begin position="371"/>
        <end position="433"/>
    </location>
</feature>
<accession>A0A6A6TTC7</accession>
<dbReference type="PANTHER" id="PTHR23416">
    <property type="entry name" value="SIALIC ACID SYNTHASE-RELATED"/>
    <property type="match status" value="1"/>
</dbReference>
<dbReference type="PROSITE" id="PS50048">
    <property type="entry name" value="ZN2_CY6_FUNGAL_2"/>
    <property type="match status" value="1"/>
</dbReference>
<keyword evidence="7" id="KW-1185">Reference proteome</keyword>
<evidence type="ECO:0000313" key="6">
    <source>
        <dbReference type="EMBL" id="KAF2662213.1"/>
    </source>
</evidence>
<protein>
    <recommendedName>
        <fullName evidence="5">Zn(2)-C6 fungal-type domain-containing protein</fullName>
    </recommendedName>
</protein>
<dbReference type="GO" id="GO:0008270">
    <property type="term" value="F:zinc ion binding"/>
    <property type="evidence" value="ECO:0007669"/>
    <property type="project" value="InterPro"/>
</dbReference>
<dbReference type="SMART" id="SM00066">
    <property type="entry name" value="GAL4"/>
    <property type="match status" value="1"/>
</dbReference>
<reference evidence="6" key="1">
    <citation type="journal article" date="2020" name="Stud. Mycol.">
        <title>101 Dothideomycetes genomes: a test case for predicting lifestyles and emergence of pathogens.</title>
        <authorList>
            <person name="Haridas S."/>
            <person name="Albert R."/>
            <person name="Binder M."/>
            <person name="Bloem J."/>
            <person name="Labutti K."/>
            <person name="Salamov A."/>
            <person name="Andreopoulos B."/>
            <person name="Baker S."/>
            <person name="Barry K."/>
            <person name="Bills G."/>
            <person name="Bluhm B."/>
            <person name="Cannon C."/>
            <person name="Castanera R."/>
            <person name="Culley D."/>
            <person name="Daum C."/>
            <person name="Ezra D."/>
            <person name="Gonzalez J."/>
            <person name="Henrissat B."/>
            <person name="Kuo A."/>
            <person name="Liang C."/>
            <person name="Lipzen A."/>
            <person name="Lutzoni F."/>
            <person name="Magnuson J."/>
            <person name="Mondo S."/>
            <person name="Nolan M."/>
            <person name="Ohm R."/>
            <person name="Pangilinan J."/>
            <person name="Park H.-J."/>
            <person name="Ramirez L."/>
            <person name="Alfaro M."/>
            <person name="Sun H."/>
            <person name="Tritt A."/>
            <person name="Yoshinaga Y."/>
            <person name="Zwiers L.-H."/>
            <person name="Turgeon B."/>
            <person name="Goodwin S."/>
            <person name="Spatafora J."/>
            <person name="Crous P."/>
            <person name="Grigoriev I."/>
        </authorList>
    </citation>
    <scope>NUCLEOTIDE SEQUENCE</scope>
    <source>
        <strain evidence="6">CBS 122681</strain>
    </source>
</reference>
<feature type="compositionally biased region" description="Basic and acidic residues" evidence="4">
    <location>
        <begin position="181"/>
        <end position="195"/>
    </location>
</feature>
<dbReference type="PROSITE" id="PS00463">
    <property type="entry name" value="ZN2_CY6_FUNGAL_1"/>
    <property type="match status" value="1"/>
</dbReference>
<dbReference type="EMBL" id="MU004290">
    <property type="protein sequence ID" value="KAF2662213.1"/>
    <property type="molecule type" value="Genomic_DNA"/>
</dbReference>
<dbReference type="Gene3D" id="4.10.240.10">
    <property type="entry name" value="Zn(2)-C6 fungal-type DNA-binding domain"/>
    <property type="match status" value="1"/>
</dbReference>
<dbReference type="Gene3D" id="2.160.10.10">
    <property type="entry name" value="Hexapeptide repeat proteins"/>
    <property type="match status" value="1"/>
</dbReference>
<feature type="compositionally biased region" description="Basic and acidic residues" evidence="4">
    <location>
        <begin position="124"/>
        <end position="133"/>
    </location>
</feature>
<evidence type="ECO:0000256" key="4">
    <source>
        <dbReference type="SAM" id="MobiDB-lite"/>
    </source>
</evidence>
<dbReference type="AlphaFoldDB" id="A0A6A6TTC7"/>
<organism evidence="6 7">
    <name type="scientific">Lophiostoma macrostomum CBS 122681</name>
    <dbReference type="NCBI Taxonomy" id="1314788"/>
    <lineage>
        <taxon>Eukaryota</taxon>
        <taxon>Fungi</taxon>
        <taxon>Dikarya</taxon>
        <taxon>Ascomycota</taxon>
        <taxon>Pezizomycotina</taxon>
        <taxon>Dothideomycetes</taxon>
        <taxon>Pleosporomycetidae</taxon>
        <taxon>Pleosporales</taxon>
        <taxon>Lophiostomataceae</taxon>
        <taxon>Lophiostoma</taxon>
    </lineage>
</organism>
<name>A0A6A6TTC7_9PLEO</name>
<dbReference type="InterPro" id="IPR024688">
    <property type="entry name" value="Mac_dom"/>
</dbReference>
<dbReference type="InterPro" id="IPR036864">
    <property type="entry name" value="Zn2-C6_fun-type_DNA-bd_sf"/>
</dbReference>
<evidence type="ECO:0000256" key="2">
    <source>
        <dbReference type="ARBA" id="ARBA00022679"/>
    </source>
</evidence>
<dbReference type="CDD" id="cd00067">
    <property type="entry name" value="GAL4"/>
    <property type="match status" value="1"/>
</dbReference>
<feature type="compositionally biased region" description="Polar residues" evidence="4">
    <location>
        <begin position="228"/>
        <end position="251"/>
    </location>
</feature>
<dbReference type="GO" id="GO:0000981">
    <property type="term" value="F:DNA-binding transcription factor activity, RNA polymerase II-specific"/>
    <property type="evidence" value="ECO:0007669"/>
    <property type="project" value="InterPro"/>
</dbReference>
<keyword evidence="3" id="KW-0539">Nucleus</keyword>
<dbReference type="GO" id="GO:0016407">
    <property type="term" value="F:acetyltransferase activity"/>
    <property type="evidence" value="ECO:0007669"/>
    <property type="project" value="InterPro"/>
</dbReference>
<dbReference type="SUPFAM" id="SSF57701">
    <property type="entry name" value="Zn2/Cys6 DNA-binding domain"/>
    <property type="match status" value="1"/>
</dbReference>
<evidence type="ECO:0000256" key="1">
    <source>
        <dbReference type="ARBA" id="ARBA00007274"/>
    </source>
</evidence>